<name>A0A239FW60_9ACTN</name>
<evidence type="ECO:0008006" key="4">
    <source>
        <dbReference type="Google" id="ProtNLM"/>
    </source>
</evidence>
<keyword evidence="1" id="KW-0812">Transmembrane</keyword>
<accession>A0A239FW60</accession>
<feature type="transmembrane region" description="Helical" evidence="1">
    <location>
        <begin position="87"/>
        <end position="105"/>
    </location>
</feature>
<keyword evidence="1" id="KW-0472">Membrane</keyword>
<evidence type="ECO:0000313" key="2">
    <source>
        <dbReference type="EMBL" id="SNS61111.1"/>
    </source>
</evidence>
<evidence type="ECO:0000313" key="3">
    <source>
        <dbReference type="Proteomes" id="UP000198415"/>
    </source>
</evidence>
<keyword evidence="1" id="KW-1133">Transmembrane helix</keyword>
<proteinExistence type="predicted"/>
<dbReference type="EMBL" id="FZNR01000019">
    <property type="protein sequence ID" value="SNS61111.1"/>
    <property type="molecule type" value="Genomic_DNA"/>
</dbReference>
<organism evidence="2 3">
    <name type="scientific">Actinoplanes regularis</name>
    <dbReference type="NCBI Taxonomy" id="52697"/>
    <lineage>
        <taxon>Bacteria</taxon>
        <taxon>Bacillati</taxon>
        <taxon>Actinomycetota</taxon>
        <taxon>Actinomycetes</taxon>
        <taxon>Micromonosporales</taxon>
        <taxon>Micromonosporaceae</taxon>
        <taxon>Actinoplanes</taxon>
    </lineage>
</organism>
<dbReference type="AlphaFoldDB" id="A0A239FW60"/>
<protein>
    <recommendedName>
        <fullName evidence="4">PH domain-containing protein</fullName>
    </recommendedName>
</protein>
<sequence length="216" mass="24033">MSETSTPARSSAGTLLQRAAEMERATWRSMYLWLRGRHRVSTPGHEPFGYVGVIKPILMVFIVLSAIEVPVFDLIVTNVVPWRPARWIVLVLGVWGLLWMLGFLATMTIHPHVVGAGGIRVRHGASVDFTVAWDDVESVRKCYRSLPTNRSVQFEQDGERRVLNVGVGKQTSIDVRLRRPMTFPLPNGSGEPVDEIRLYADDADGFPRGPEAVTAA</sequence>
<evidence type="ECO:0000256" key="1">
    <source>
        <dbReference type="SAM" id="Phobius"/>
    </source>
</evidence>
<dbReference type="Proteomes" id="UP000198415">
    <property type="component" value="Unassembled WGS sequence"/>
</dbReference>
<dbReference type="RefSeq" id="WP_089297474.1">
    <property type="nucleotide sequence ID" value="NZ_BOMU01000085.1"/>
</dbReference>
<dbReference type="OrthoDB" id="4990523at2"/>
<gene>
    <name evidence="2" type="ORF">SAMN06264365_11977</name>
</gene>
<reference evidence="2 3" key="1">
    <citation type="submission" date="2017-06" db="EMBL/GenBank/DDBJ databases">
        <authorList>
            <person name="Kim H.J."/>
            <person name="Triplett B.A."/>
        </authorList>
    </citation>
    <scope>NUCLEOTIDE SEQUENCE [LARGE SCALE GENOMIC DNA]</scope>
    <source>
        <strain evidence="2 3">DSM 43151</strain>
    </source>
</reference>
<keyword evidence="3" id="KW-1185">Reference proteome</keyword>